<feature type="region of interest" description="Disordered" evidence="1">
    <location>
        <begin position="374"/>
        <end position="683"/>
    </location>
</feature>
<feature type="compositionally biased region" description="Polar residues" evidence="1">
    <location>
        <begin position="432"/>
        <end position="459"/>
    </location>
</feature>
<dbReference type="EMBL" id="CAMPGE010029661">
    <property type="protein sequence ID" value="CAI2387141.1"/>
    <property type="molecule type" value="Genomic_DNA"/>
</dbReference>
<reference evidence="3" key="1">
    <citation type="submission" date="2023-07" db="EMBL/GenBank/DDBJ databases">
        <authorList>
            <consortium name="AG Swart"/>
            <person name="Singh M."/>
            <person name="Singh A."/>
            <person name="Seah K."/>
            <person name="Emmerich C."/>
        </authorList>
    </citation>
    <scope>NUCLEOTIDE SEQUENCE</scope>
    <source>
        <strain evidence="3">DP1</strain>
    </source>
</reference>
<feature type="region of interest" description="Disordered" evidence="1">
    <location>
        <begin position="844"/>
        <end position="1348"/>
    </location>
</feature>
<feature type="compositionally biased region" description="Basic and acidic residues" evidence="1">
    <location>
        <begin position="1193"/>
        <end position="1211"/>
    </location>
</feature>
<feature type="compositionally biased region" description="Polar residues" evidence="1">
    <location>
        <begin position="1109"/>
        <end position="1123"/>
    </location>
</feature>
<evidence type="ECO:0000313" key="4">
    <source>
        <dbReference type="Proteomes" id="UP001295684"/>
    </source>
</evidence>
<dbReference type="Pfam" id="PF00443">
    <property type="entry name" value="UCH"/>
    <property type="match status" value="1"/>
</dbReference>
<feature type="compositionally biased region" description="Basic and acidic residues" evidence="1">
    <location>
        <begin position="176"/>
        <end position="185"/>
    </location>
</feature>
<feature type="region of interest" description="Disordered" evidence="1">
    <location>
        <begin position="155"/>
        <end position="192"/>
    </location>
</feature>
<dbReference type="InterPro" id="IPR050164">
    <property type="entry name" value="Peptidase_C19"/>
</dbReference>
<keyword evidence="4" id="KW-1185">Reference proteome</keyword>
<feature type="region of interest" description="Disordered" evidence="1">
    <location>
        <begin position="695"/>
        <end position="808"/>
    </location>
</feature>
<feature type="compositionally biased region" description="Basic and acidic residues" evidence="1">
    <location>
        <begin position="1303"/>
        <end position="1322"/>
    </location>
</feature>
<feature type="compositionally biased region" description="Polar residues" evidence="1">
    <location>
        <begin position="155"/>
        <end position="174"/>
    </location>
</feature>
<sequence length="1685" mass="190059">MNESGIPSIHPKLLDVKDNSEVMDFLESTIRETELARLEQYEHQRKNIAGLLKKENHSLDGYFDRLIEMCKREMAKAHLYYDLQSKLNQALRQTSTKELVNAIAEGLQRGKEWDKNYKQEETLTLCVIYSIGANVQKIQSFNNFDDLEKGIEKQGSTTITENSTSDAPTRVNCNKSTEESTKEEETNVTGSNDCEQNKACIEEVKDQNKHSNKDSNNITTILKESSDEGGTRWREEELCGNPGNEILKERNKVAEDAPQWESLSERKSQNEEGEEAPNPSQDDSASCGEINVDPNVTEENLSSDNDSRQSSLGRANNNVGNDEVKLETPQPNLNEKSDLSCKSSDISVCNEEASQVVNKGNAPQESCAIRCLGSTRKGTEHSEEDTKSNDSSTSDRCDEQKAKTNQKPEASSTDSDGEGNPGSNELGPPNDVKNNASDCSELENNANEPSAFYNQNDPETSVKQEIKIQKEQFTSEKISSENKGGEDSQPDQANDESEASESQQEKKEDSSDDIPGDNINGDKSGPDSLATSGEIKTVEDSDTSDAREESQEEIKHEKEDNYQNGEIEDVNDEGNDSDRSEEQKNSDNEDEIQEDITKCSTTSKEEGTPKEAYDNQISKEDTQKALEIPKPDSSTSGEEPLAQDPSVYNTNGVPQDNTEESSKEGDTTKVMGQPGNSECEESYFEVFDVEVQKFSEIHHPSQKDHGISRSGKTEDKEENKVSEEDSKEGSGEHSQNSETVEKEKLDDDHKEDGPSNVEEVEKAANSKESEGSDCSLKKELLQDSHLNEKTLEDTNNNTVEESKGSISSCKPKCIQITLEAIPNPALKNEEVADLESQKCIRDEGNNFSDVKHNGLNNKKSEEISQKNDTNFSGFNEEDVKSDFDEESKENTQNSCENDKKFSITSQTSEDNISKVDHTSWTDNESSKNVVGEYKEGLNQTQDIQNLGSSNEDKSVTGGNVDALDKSLDEQTPTNKANNNSNEFGEQNQKSDENSPFNIDHQPTNPNYSGVDDAISEEVQANIPRDSFSRSNLSENSEGNPELDDQEPSDPNKDPHTDQVLNIMISESTGVIGNTNNGSSTLEGVDKDFDGQSTKEGMIEDKEHVVSLLQGKSDSPVIEQTNSLEADKPTLNDDDNPVPDERMDGSVEDKMESLGSVAHSQCNSFRTQKVKPQQIIDDDNSKLELKTGIQNNDFQKEEIHKHQEDQSNKQNEEINTTLPQRDIMNDPNYEKNKHKDWQNCGNSLLFSSHESSSKAENAPNPMNTSRKGHQNDPLSIPETEYHHQQNSDTKNDLSQEGYNQYQKSPHEDYDDSKCGDDEFHSCNDEEDQSETDKDPSSQIDPNYNPFDNDEEYKLPQEVALNENDLWFVHPGFQNNGNNCFMNSILQMLLSIPEFVIYFVDAPLPELSACTRLYYRGKLKVASFTEEMNKLRVYCYERNHKIIMPNLLRKLSEDEFPIGEQNDACKYMLHLFENLQNESDPSVPHFVSSGYENYAEAWMKYQEDHYSIIDQLFVGMYETVISCNKCNDKTRNYEEFINVPLTIETDDKGSKSLEFFENQKEISPSKYYCSKCELITSCAIFKRICKAPKYLMLSIQRFDDFTQEKDNDHVHYPPTFRLELPGKKKAVYDLKSVVCHSGGLEFGHYLAFCKRGRYWRDYNDEYVEYSNIYRATNEDAYMLAYKIRYYE</sequence>
<proteinExistence type="predicted"/>
<feature type="compositionally biased region" description="Polar residues" evidence="1">
    <location>
        <begin position="403"/>
        <end position="414"/>
    </location>
</feature>
<feature type="compositionally biased region" description="Polar residues" evidence="1">
    <location>
        <begin position="937"/>
        <end position="949"/>
    </location>
</feature>
<gene>
    <name evidence="3" type="ORF">ECRASSUSDP1_LOCUS28769</name>
</gene>
<feature type="compositionally biased region" description="Basic and acidic residues" evidence="1">
    <location>
        <begin position="844"/>
        <end position="865"/>
    </location>
</feature>
<feature type="compositionally biased region" description="Basic and acidic residues" evidence="1">
    <location>
        <begin position="1227"/>
        <end position="1236"/>
    </location>
</feature>
<feature type="domain" description="USP" evidence="2">
    <location>
        <begin position="1369"/>
        <end position="1682"/>
    </location>
</feature>
<dbReference type="InterPro" id="IPR018200">
    <property type="entry name" value="USP_CS"/>
</dbReference>
<dbReference type="PROSITE" id="PS00972">
    <property type="entry name" value="USP_1"/>
    <property type="match status" value="1"/>
</dbReference>
<feature type="compositionally biased region" description="Basic and acidic residues" evidence="1">
    <location>
        <begin position="224"/>
        <end position="237"/>
    </location>
</feature>
<evidence type="ECO:0000256" key="1">
    <source>
        <dbReference type="SAM" id="MobiDB-lite"/>
    </source>
</evidence>
<feature type="compositionally biased region" description="Basic and acidic residues" evidence="1">
    <location>
        <begin position="739"/>
        <end position="792"/>
    </location>
</feature>
<dbReference type="PROSITE" id="PS50235">
    <property type="entry name" value="USP_3"/>
    <property type="match status" value="1"/>
</dbReference>
<feature type="compositionally biased region" description="Polar residues" evidence="1">
    <location>
        <begin position="969"/>
        <end position="1007"/>
    </location>
</feature>
<feature type="compositionally biased region" description="Basic and acidic residues" evidence="1">
    <location>
        <begin position="460"/>
        <end position="486"/>
    </location>
</feature>
<dbReference type="CDD" id="cd02257">
    <property type="entry name" value="Peptidase_C19"/>
    <property type="match status" value="1"/>
</dbReference>
<dbReference type="GO" id="GO:0005634">
    <property type="term" value="C:nucleus"/>
    <property type="evidence" value="ECO:0007669"/>
    <property type="project" value="TreeGrafter"/>
</dbReference>
<feature type="compositionally biased region" description="Basic and acidic residues" evidence="1">
    <location>
        <begin position="536"/>
        <end position="561"/>
    </location>
</feature>
<dbReference type="GO" id="GO:0005829">
    <property type="term" value="C:cytosol"/>
    <property type="evidence" value="ECO:0007669"/>
    <property type="project" value="TreeGrafter"/>
</dbReference>
<evidence type="ECO:0000259" key="2">
    <source>
        <dbReference type="PROSITE" id="PS50235"/>
    </source>
</evidence>
<dbReference type="PANTHER" id="PTHR24006">
    <property type="entry name" value="UBIQUITIN CARBOXYL-TERMINAL HYDROLASE"/>
    <property type="match status" value="1"/>
</dbReference>
<feature type="compositionally biased region" description="Basic and acidic residues" evidence="1">
    <location>
        <begin position="377"/>
        <end position="402"/>
    </location>
</feature>
<feature type="region of interest" description="Disordered" evidence="1">
    <location>
        <begin position="205"/>
        <end position="343"/>
    </location>
</feature>
<dbReference type="InterPro" id="IPR028889">
    <property type="entry name" value="USP"/>
</dbReference>
<feature type="compositionally biased region" description="Acidic residues" evidence="1">
    <location>
        <begin position="566"/>
        <end position="575"/>
    </location>
</feature>
<dbReference type="GO" id="GO:0016579">
    <property type="term" value="P:protein deubiquitination"/>
    <property type="evidence" value="ECO:0007669"/>
    <property type="project" value="InterPro"/>
</dbReference>
<dbReference type="SUPFAM" id="SSF54001">
    <property type="entry name" value="Cysteine proteinases"/>
    <property type="match status" value="1"/>
</dbReference>
<accession>A0AAD2DC72</accession>
<comment type="caution">
    <text evidence="3">The sequence shown here is derived from an EMBL/GenBank/DDBJ whole genome shotgun (WGS) entry which is preliminary data.</text>
</comment>
<feature type="compositionally biased region" description="Polar residues" evidence="1">
    <location>
        <begin position="297"/>
        <end position="320"/>
    </location>
</feature>
<feature type="compositionally biased region" description="Basic and acidic residues" evidence="1">
    <location>
        <begin position="695"/>
        <end position="731"/>
    </location>
</feature>
<feature type="compositionally biased region" description="Polar residues" evidence="1">
    <location>
        <begin position="646"/>
        <end position="656"/>
    </location>
</feature>
<evidence type="ECO:0000313" key="3">
    <source>
        <dbReference type="EMBL" id="CAI2387141.1"/>
    </source>
</evidence>
<feature type="compositionally biased region" description="Basic and acidic residues" evidence="1">
    <location>
        <begin position="576"/>
        <end position="587"/>
    </location>
</feature>
<organism evidence="3 4">
    <name type="scientific">Euplotes crassus</name>
    <dbReference type="NCBI Taxonomy" id="5936"/>
    <lineage>
        <taxon>Eukaryota</taxon>
        <taxon>Sar</taxon>
        <taxon>Alveolata</taxon>
        <taxon>Ciliophora</taxon>
        <taxon>Intramacronucleata</taxon>
        <taxon>Spirotrichea</taxon>
        <taxon>Hypotrichia</taxon>
        <taxon>Euplotida</taxon>
        <taxon>Euplotidae</taxon>
        <taxon>Moneuplotes</taxon>
    </lineage>
</organism>
<feature type="compositionally biased region" description="Polar residues" evidence="1">
    <location>
        <begin position="1028"/>
        <end position="1038"/>
    </location>
</feature>
<dbReference type="PROSITE" id="PS00973">
    <property type="entry name" value="USP_2"/>
    <property type="match status" value="1"/>
</dbReference>
<dbReference type="GO" id="GO:0004843">
    <property type="term" value="F:cysteine-type deubiquitinase activity"/>
    <property type="evidence" value="ECO:0007669"/>
    <property type="project" value="InterPro"/>
</dbReference>
<dbReference type="InterPro" id="IPR001394">
    <property type="entry name" value="Peptidase_C19_UCH"/>
</dbReference>
<dbReference type="InterPro" id="IPR038765">
    <property type="entry name" value="Papain-like_cys_pep_sf"/>
</dbReference>
<feature type="compositionally biased region" description="Polar residues" evidence="1">
    <location>
        <begin position="329"/>
        <end position="343"/>
    </location>
</feature>
<feature type="compositionally biased region" description="Polar residues" evidence="1">
    <location>
        <begin position="214"/>
        <end position="223"/>
    </location>
</feature>
<feature type="compositionally biased region" description="Polar residues" evidence="1">
    <location>
        <begin position="793"/>
        <end position="808"/>
    </location>
</feature>
<feature type="compositionally biased region" description="Basic and acidic residues" evidence="1">
    <location>
        <begin position="1278"/>
        <end position="1292"/>
    </location>
</feature>
<dbReference type="PANTHER" id="PTHR24006:SF827">
    <property type="entry name" value="UBIQUITIN CARBOXYL-TERMINAL HYDROLASE 34"/>
    <property type="match status" value="1"/>
</dbReference>
<dbReference type="Proteomes" id="UP001295684">
    <property type="component" value="Unassembled WGS sequence"/>
</dbReference>
<feature type="compositionally biased region" description="Basic and acidic residues" evidence="1">
    <location>
        <begin position="1138"/>
        <end position="1151"/>
    </location>
</feature>
<feature type="compositionally biased region" description="Basic and acidic residues" evidence="1">
    <location>
        <begin position="246"/>
        <end position="255"/>
    </location>
</feature>
<feature type="compositionally biased region" description="Polar residues" evidence="1">
    <location>
        <begin position="1157"/>
        <end position="1170"/>
    </location>
</feature>
<feature type="compositionally biased region" description="Polar residues" evidence="1">
    <location>
        <begin position="1293"/>
        <end position="1302"/>
    </location>
</feature>
<dbReference type="Gene3D" id="3.90.70.10">
    <property type="entry name" value="Cysteine proteinases"/>
    <property type="match status" value="1"/>
</dbReference>
<feature type="compositionally biased region" description="Polar residues" evidence="1">
    <location>
        <begin position="1064"/>
        <end position="1081"/>
    </location>
</feature>
<protein>
    <recommendedName>
        <fullName evidence="2">USP domain-containing protein</fullName>
    </recommendedName>
</protein>
<feature type="compositionally biased region" description="Basic and acidic residues" evidence="1">
    <location>
        <begin position="603"/>
        <end position="630"/>
    </location>
</feature>
<name>A0AAD2DC72_EUPCR</name>